<dbReference type="InterPro" id="IPR043504">
    <property type="entry name" value="Peptidase_S1_PA_chymotrypsin"/>
</dbReference>
<dbReference type="PANTHER" id="PTHR24256">
    <property type="entry name" value="TRYPTASE-RELATED"/>
    <property type="match status" value="1"/>
</dbReference>
<dbReference type="Proteomes" id="UP000829999">
    <property type="component" value="Chromosome 13"/>
</dbReference>
<accession>A0A9R0EYI4</accession>
<gene>
    <name evidence="7" type="primary">LOC118270477</name>
</gene>
<organism evidence="6 7">
    <name type="scientific">Spodoptera frugiperda</name>
    <name type="common">Fall armyworm</name>
    <dbReference type="NCBI Taxonomy" id="7108"/>
    <lineage>
        <taxon>Eukaryota</taxon>
        <taxon>Metazoa</taxon>
        <taxon>Ecdysozoa</taxon>
        <taxon>Arthropoda</taxon>
        <taxon>Hexapoda</taxon>
        <taxon>Insecta</taxon>
        <taxon>Pterygota</taxon>
        <taxon>Neoptera</taxon>
        <taxon>Endopterygota</taxon>
        <taxon>Lepidoptera</taxon>
        <taxon>Glossata</taxon>
        <taxon>Ditrysia</taxon>
        <taxon>Noctuoidea</taxon>
        <taxon>Noctuidae</taxon>
        <taxon>Amphipyrinae</taxon>
        <taxon>Spodoptera</taxon>
    </lineage>
</organism>
<evidence type="ECO:0000313" key="7">
    <source>
        <dbReference type="RefSeq" id="XP_050554162.1"/>
    </source>
</evidence>
<dbReference type="OrthoDB" id="8033859at2759"/>
<dbReference type="GeneID" id="118270477"/>
<keyword evidence="1" id="KW-1015">Disulfide bond</keyword>
<dbReference type="SMART" id="SM00020">
    <property type="entry name" value="Tryp_SPc"/>
    <property type="match status" value="1"/>
</dbReference>
<evidence type="ECO:0000256" key="3">
    <source>
        <dbReference type="SAM" id="MobiDB-lite"/>
    </source>
</evidence>
<reference evidence="7" key="1">
    <citation type="submission" date="2025-08" db="UniProtKB">
        <authorList>
            <consortium name="RefSeq"/>
        </authorList>
    </citation>
    <scope>IDENTIFICATION</scope>
    <source>
        <tissue evidence="7">Whole larval tissue</tissue>
    </source>
</reference>
<dbReference type="Pfam" id="PF00089">
    <property type="entry name" value="Trypsin"/>
    <property type="match status" value="1"/>
</dbReference>
<keyword evidence="6" id="KW-1185">Reference proteome</keyword>
<proteinExistence type="inferred from homology"/>
<protein>
    <submittedName>
        <fullName evidence="7">Uncharacterized protein LOC118270477</fullName>
    </submittedName>
</protein>
<dbReference type="RefSeq" id="XP_050554162.1">
    <property type="nucleotide sequence ID" value="XM_050698205.1"/>
</dbReference>
<feature type="compositionally biased region" description="Low complexity" evidence="3">
    <location>
        <begin position="432"/>
        <end position="456"/>
    </location>
</feature>
<evidence type="ECO:0000259" key="5">
    <source>
        <dbReference type="PROSITE" id="PS50240"/>
    </source>
</evidence>
<dbReference type="AlphaFoldDB" id="A0A9R0EYI4"/>
<feature type="region of interest" description="Disordered" evidence="3">
    <location>
        <begin position="413"/>
        <end position="456"/>
    </location>
</feature>
<dbReference type="GO" id="GO:0004252">
    <property type="term" value="F:serine-type endopeptidase activity"/>
    <property type="evidence" value="ECO:0007669"/>
    <property type="project" value="InterPro"/>
</dbReference>
<dbReference type="GO" id="GO:0006508">
    <property type="term" value="P:proteolysis"/>
    <property type="evidence" value="ECO:0007669"/>
    <property type="project" value="InterPro"/>
</dbReference>
<dbReference type="PROSITE" id="PS50240">
    <property type="entry name" value="TRYPSIN_DOM"/>
    <property type="match status" value="1"/>
</dbReference>
<feature type="signal peptide" evidence="4">
    <location>
        <begin position="1"/>
        <end position="17"/>
    </location>
</feature>
<dbReference type="InterPro" id="IPR051487">
    <property type="entry name" value="Ser/Thr_Proteases_Immune/Dev"/>
</dbReference>
<feature type="chain" id="PRO_5040294982" evidence="4">
    <location>
        <begin position="18"/>
        <end position="456"/>
    </location>
</feature>
<feature type="compositionally biased region" description="Basic and acidic residues" evidence="3">
    <location>
        <begin position="413"/>
        <end position="431"/>
    </location>
</feature>
<sequence length="456" mass="51615">MLFVINLLVCITTIVSANPTGSFTPLPNINNTRLPTRRILRGRTVGDTRPYMVYLRPAAAADPKILETNWLCGGVIIHERYILTSAACIEDAKHFYVVSGLSTWYPFQEQNNECIENGAKKAVWKCVPKSYYFDGDDFDNIRWMVGDIAVVKVEDNFNFERRIRGCDFIPKKVDFNNRSADYEKARQVGTIAGWGTTERFGDEDFQQTYRTTINSPALLETDVQLVSKKNCKRRWEPRYHFIIDEHMICTRDSTEDDGMGTVCSDREVNCKELVYSEESSSSSDDDHQMKIKRRMMIEPSQLEVHTARHVVDTRRVHKITTGGFCENDHGGPLIIGQGKSSMVIGVMSACLTKDIVRKCYGPFLYTSVYRYRNLITCAIDKDLGPTCRRLLRSSKTPMIETTFDWSNHIDGPAKDDHSAHKVRSDDVDSGYKKSVTKTAAKAKPVATTTAADSSDT</sequence>
<dbReference type="InterPro" id="IPR001254">
    <property type="entry name" value="Trypsin_dom"/>
</dbReference>
<evidence type="ECO:0000256" key="4">
    <source>
        <dbReference type="SAM" id="SignalP"/>
    </source>
</evidence>
<evidence type="ECO:0000256" key="1">
    <source>
        <dbReference type="ARBA" id="ARBA00023157"/>
    </source>
</evidence>
<feature type="domain" description="Peptidase S1" evidence="5">
    <location>
        <begin position="39"/>
        <end position="380"/>
    </location>
</feature>
<dbReference type="InterPro" id="IPR009003">
    <property type="entry name" value="Peptidase_S1_PA"/>
</dbReference>
<dbReference type="SUPFAM" id="SSF50494">
    <property type="entry name" value="Trypsin-like serine proteases"/>
    <property type="match status" value="1"/>
</dbReference>
<dbReference type="Gene3D" id="2.40.10.10">
    <property type="entry name" value="Trypsin-like serine proteases"/>
    <property type="match status" value="3"/>
</dbReference>
<name>A0A9R0EYI4_SPOFR</name>
<comment type="similarity">
    <text evidence="2">Belongs to the peptidase S1 family. CLIP subfamily.</text>
</comment>
<keyword evidence="4" id="KW-0732">Signal</keyword>
<evidence type="ECO:0000256" key="2">
    <source>
        <dbReference type="ARBA" id="ARBA00024195"/>
    </source>
</evidence>
<evidence type="ECO:0000313" key="6">
    <source>
        <dbReference type="Proteomes" id="UP000829999"/>
    </source>
</evidence>